<evidence type="ECO:0000259" key="2">
    <source>
        <dbReference type="Pfam" id="PF03713"/>
    </source>
</evidence>
<organism evidence="3 4">
    <name type="scientific">Hymenobacter tibetensis</name>
    <dbReference type="NCBI Taxonomy" id="497967"/>
    <lineage>
        <taxon>Bacteria</taxon>
        <taxon>Pseudomonadati</taxon>
        <taxon>Bacteroidota</taxon>
        <taxon>Cytophagia</taxon>
        <taxon>Cytophagales</taxon>
        <taxon>Hymenobacteraceae</taxon>
        <taxon>Hymenobacter</taxon>
    </lineage>
</organism>
<keyword evidence="1" id="KW-0732">Signal</keyword>
<protein>
    <submittedName>
        <fullName evidence="3">DUF305 domain-containing protein</fullName>
    </submittedName>
</protein>
<dbReference type="Gene3D" id="1.20.1260.10">
    <property type="match status" value="1"/>
</dbReference>
<evidence type="ECO:0000313" key="4">
    <source>
        <dbReference type="Proteomes" id="UP000831113"/>
    </source>
</evidence>
<sequence>MTLTLRHLSLLSLLAATPVVVAHAQTPDHHRMPAAKRNEPHTMTDMAPAALPPGSPAATFHQQMDSVMTVMDQGMHQMGGVPPTDIDASFAAMMVPHHQGAVDMARLQLLYGKDLELRRLAQSIIAEQQVEIQQMTAWLRKHSAAASSPPAAAHH</sequence>
<reference evidence="3 4" key="1">
    <citation type="submission" date="2022-03" db="EMBL/GenBank/DDBJ databases">
        <title>Hymenobactersp. isolated from the air.</title>
        <authorList>
            <person name="Won M."/>
            <person name="Kwon S.-W."/>
        </authorList>
    </citation>
    <scope>NUCLEOTIDE SEQUENCE [LARGE SCALE GENOMIC DNA]</scope>
    <source>
        <strain evidence="3 4">KACC 21982</strain>
    </source>
</reference>
<dbReference type="InterPro" id="IPR005183">
    <property type="entry name" value="DUF305_CopM-like"/>
</dbReference>
<feature type="domain" description="DUF305" evidence="2">
    <location>
        <begin position="22"/>
        <end position="139"/>
    </location>
</feature>
<gene>
    <name evidence="3" type="ORF">MTX78_14745</name>
</gene>
<evidence type="ECO:0000256" key="1">
    <source>
        <dbReference type="SAM" id="SignalP"/>
    </source>
</evidence>
<dbReference type="EMBL" id="CP094669">
    <property type="protein sequence ID" value="UOG73382.1"/>
    <property type="molecule type" value="Genomic_DNA"/>
</dbReference>
<proteinExistence type="predicted"/>
<name>A0ABY4CTK6_9BACT</name>
<feature type="chain" id="PRO_5046367978" evidence="1">
    <location>
        <begin position="25"/>
        <end position="155"/>
    </location>
</feature>
<dbReference type="PANTHER" id="PTHR36933:SF1">
    <property type="entry name" value="SLL0788 PROTEIN"/>
    <property type="match status" value="1"/>
</dbReference>
<evidence type="ECO:0000313" key="3">
    <source>
        <dbReference type="EMBL" id="UOG73382.1"/>
    </source>
</evidence>
<dbReference type="InterPro" id="IPR012347">
    <property type="entry name" value="Ferritin-like"/>
</dbReference>
<dbReference type="Proteomes" id="UP000831113">
    <property type="component" value="Chromosome"/>
</dbReference>
<dbReference type="RefSeq" id="WP_243795760.1">
    <property type="nucleotide sequence ID" value="NZ_CP094669.1"/>
</dbReference>
<keyword evidence="4" id="KW-1185">Reference proteome</keyword>
<feature type="signal peptide" evidence="1">
    <location>
        <begin position="1"/>
        <end position="24"/>
    </location>
</feature>
<dbReference type="PANTHER" id="PTHR36933">
    <property type="entry name" value="SLL0788 PROTEIN"/>
    <property type="match status" value="1"/>
</dbReference>
<dbReference type="Pfam" id="PF03713">
    <property type="entry name" value="DUF305"/>
    <property type="match status" value="1"/>
</dbReference>
<accession>A0ABY4CTK6</accession>